<feature type="compositionally biased region" description="Polar residues" evidence="1">
    <location>
        <begin position="512"/>
        <end position="526"/>
    </location>
</feature>
<feature type="compositionally biased region" description="Polar residues" evidence="1">
    <location>
        <begin position="620"/>
        <end position="638"/>
    </location>
</feature>
<feature type="compositionally biased region" description="Basic and acidic residues" evidence="1">
    <location>
        <begin position="239"/>
        <end position="255"/>
    </location>
</feature>
<feature type="compositionally biased region" description="Low complexity" evidence="1">
    <location>
        <begin position="550"/>
        <end position="564"/>
    </location>
</feature>
<feature type="compositionally biased region" description="Basic and acidic residues" evidence="1">
    <location>
        <begin position="657"/>
        <end position="666"/>
    </location>
</feature>
<feature type="compositionally biased region" description="Low complexity" evidence="1">
    <location>
        <begin position="432"/>
        <end position="441"/>
    </location>
</feature>
<dbReference type="EMBL" id="JAKLMC020000004">
    <property type="protein sequence ID" value="KAK5956702.1"/>
    <property type="molecule type" value="Genomic_DNA"/>
</dbReference>
<dbReference type="AlphaFoldDB" id="A0AAN8I6A3"/>
<feature type="region of interest" description="Disordered" evidence="1">
    <location>
        <begin position="1"/>
        <end position="29"/>
    </location>
</feature>
<feature type="compositionally biased region" description="Low complexity" evidence="1">
    <location>
        <begin position="574"/>
        <end position="613"/>
    </location>
</feature>
<gene>
    <name evidence="2" type="ORF">OHC33_002189</name>
</gene>
<reference evidence="2 3" key="1">
    <citation type="submission" date="2022-12" db="EMBL/GenBank/DDBJ databases">
        <title>Genomic features and morphological characterization of a novel Knufia sp. strain isolated from spacecraft assembly facility.</title>
        <authorList>
            <person name="Teixeira M."/>
            <person name="Chander A.M."/>
            <person name="Stajich J.E."/>
            <person name="Venkateswaran K."/>
        </authorList>
    </citation>
    <scope>NUCLEOTIDE SEQUENCE [LARGE SCALE GENOMIC DNA]</scope>
    <source>
        <strain evidence="2 3">FJI-L2-BK-P2</strain>
    </source>
</reference>
<feature type="compositionally biased region" description="Polar residues" evidence="1">
    <location>
        <begin position="387"/>
        <end position="408"/>
    </location>
</feature>
<feature type="compositionally biased region" description="Basic and acidic residues" evidence="1">
    <location>
        <begin position="13"/>
        <end position="29"/>
    </location>
</feature>
<accession>A0AAN8I6A3</accession>
<feature type="region of interest" description="Disordered" evidence="1">
    <location>
        <begin position="120"/>
        <end position="266"/>
    </location>
</feature>
<feature type="compositionally biased region" description="Acidic residues" evidence="1">
    <location>
        <begin position="193"/>
        <end position="206"/>
    </location>
</feature>
<evidence type="ECO:0000256" key="1">
    <source>
        <dbReference type="SAM" id="MobiDB-lite"/>
    </source>
</evidence>
<feature type="region of interest" description="Disordered" evidence="1">
    <location>
        <begin position="341"/>
        <end position="666"/>
    </location>
</feature>
<name>A0AAN8I6A3_9EURO</name>
<dbReference type="Proteomes" id="UP001316803">
    <property type="component" value="Unassembled WGS sequence"/>
</dbReference>
<keyword evidence="3" id="KW-1185">Reference proteome</keyword>
<feature type="region of interest" description="Disordered" evidence="1">
    <location>
        <begin position="54"/>
        <end position="103"/>
    </location>
</feature>
<protein>
    <submittedName>
        <fullName evidence="2">Uncharacterized protein</fullName>
    </submittedName>
</protein>
<organism evidence="2 3">
    <name type="scientific">Knufia fluminis</name>
    <dbReference type="NCBI Taxonomy" id="191047"/>
    <lineage>
        <taxon>Eukaryota</taxon>
        <taxon>Fungi</taxon>
        <taxon>Dikarya</taxon>
        <taxon>Ascomycota</taxon>
        <taxon>Pezizomycotina</taxon>
        <taxon>Eurotiomycetes</taxon>
        <taxon>Chaetothyriomycetidae</taxon>
        <taxon>Chaetothyriales</taxon>
        <taxon>Trichomeriaceae</taxon>
        <taxon>Knufia</taxon>
    </lineage>
</organism>
<evidence type="ECO:0000313" key="3">
    <source>
        <dbReference type="Proteomes" id="UP001316803"/>
    </source>
</evidence>
<feature type="compositionally biased region" description="Polar residues" evidence="1">
    <location>
        <begin position="447"/>
        <end position="497"/>
    </location>
</feature>
<comment type="caution">
    <text evidence="2">The sequence shown here is derived from an EMBL/GenBank/DDBJ whole genome shotgun (WGS) entry which is preliminary data.</text>
</comment>
<proteinExistence type="predicted"/>
<sequence>MSFLGDMRKLHRVGTEAKKAGKPPKRVEVGLRHDIFGSTSTEYKGFSEATGVRIVQSGGRKAKVRRKKDTELDYSNRTRSTGHGSGGTYESESVGGNQDIEANESLFEADDDQHSINSYESAEGAASSHADEWADEVDQGYQQSYAGGQVSRKPVPSARSDTSGYRKRSARPMGSTARSRYAHSQAFAPVNEQEIDEEYDYDDEPQYNDVYAERQPGSVAASRHSRMSNSRTQSEVEGGNDRYRSDTEHGFDDRSSVSNSKHKQLVVRKAQSIVSGKSFGDKKSAPSSLTHQRLKNLQAQYTTDGYTADGYPVYKNVDHRLHGGSASLADTVLQTDSISQVGSSIAGSRHTRSSKGSVARNSDIESHNSRRCASPDAIDDQQYWERVNTQVSRKPSDSGNSQIGSDTGSRAGDARAGSVFSKKSGDSGYETSSVTSISNSSRAGNRAKTSQAESVLSSKNGGSGRAPSSVTSINNSSRTNSGTKSSQAGSVLGNDSGSKVIADINHVPPPASNVSGTSRTSTNTKTSHAKSESSNKSGGGRGSNINYAPSSVSSVSDSSRVTASTQASKRSNGTSKSSTASTAPSKAPSTILSSGSSSITTSSTKSKPTNTANGPKQAAPTGTTEGVSGTTKQNSRVQSAPAKPKVNRTLGMGMMKMSKERGGYVR</sequence>
<evidence type="ECO:0000313" key="2">
    <source>
        <dbReference type="EMBL" id="KAK5956702.1"/>
    </source>
</evidence>